<evidence type="ECO:0000313" key="2">
    <source>
        <dbReference type="Proteomes" id="UP000031599"/>
    </source>
</evidence>
<dbReference type="Proteomes" id="UP000031599">
    <property type="component" value="Unassembled WGS sequence"/>
</dbReference>
<organism evidence="1 2">
    <name type="scientific">Enhygromyxa salina</name>
    <dbReference type="NCBI Taxonomy" id="215803"/>
    <lineage>
        <taxon>Bacteria</taxon>
        <taxon>Pseudomonadati</taxon>
        <taxon>Myxococcota</taxon>
        <taxon>Polyangia</taxon>
        <taxon>Nannocystales</taxon>
        <taxon>Nannocystaceae</taxon>
        <taxon>Enhygromyxa</taxon>
    </lineage>
</organism>
<gene>
    <name evidence="1" type="ORF">DB30_04680</name>
</gene>
<protein>
    <submittedName>
        <fullName evidence="1">Uncharacterized protein</fullName>
    </submittedName>
</protein>
<reference evidence="1 2" key="1">
    <citation type="submission" date="2014-12" db="EMBL/GenBank/DDBJ databases">
        <title>Genome assembly of Enhygromyxa salina DSM 15201.</title>
        <authorList>
            <person name="Sharma G."/>
            <person name="Subramanian S."/>
        </authorList>
    </citation>
    <scope>NUCLEOTIDE SEQUENCE [LARGE SCALE GENOMIC DNA]</scope>
    <source>
        <strain evidence="1 2">DSM 15201</strain>
    </source>
</reference>
<accession>A0A0C2DCU2</accession>
<proteinExistence type="predicted"/>
<dbReference type="EMBL" id="JMCC02000004">
    <property type="protein sequence ID" value="KIG19215.1"/>
    <property type="molecule type" value="Genomic_DNA"/>
</dbReference>
<comment type="caution">
    <text evidence="1">The sequence shown here is derived from an EMBL/GenBank/DDBJ whole genome shotgun (WGS) entry which is preliminary data.</text>
</comment>
<dbReference type="AlphaFoldDB" id="A0A0C2DCU2"/>
<name>A0A0C2DCU2_9BACT</name>
<sequence length="59" mass="6071">MREGVRRRPLTAVGGALLAGFVIGNGTPRFVAQTALSMGLRALLGRVFADGSAALDSLD</sequence>
<evidence type="ECO:0000313" key="1">
    <source>
        <dbReference type="EMBL" id="KIG19215.1"/>
    </source>
</evidence>